<dbReference type="Pfam" id="PF00480">
    <property type="entry name" value="ROK"/>
    <property type="match status" value="1"/>
</dbReference>
<proteinExistence type="inferred from homology"/>
<dbReference type="SUPFAM" id="SSF53067">
    <property type="entry name" value="Actin-like ATPase domain"/>
    <property type="match status" value="1"/>
</dbReference>
<comment type="similarity">
    <text evidence="1">Belongs to the ROK (NagC/XylR) family.</text>
</comment>
<dbReference type="InterPro" id="IPR000600">
    <property type="entry name" value="ROK"/>
</dbReference>
<dbReference type="AlphaFoldDB" id="A0AA97FIR9"/>
<reference evidence="2 3" key="1">
    <citation type="submission" date="2023-02" db="EMBL/GenBank/DDBJ databases">
        <title>Microbacterium betulae sp. nov., isolated from birch wood.</title>
        <authorList>
            <person name="Pasciak M."/>
            <person name="Pawlik K.J."/>
            <person name="Martynowski D."/>
            <person name="Laczmanski L."/>
            <person name="Ciekot J."/>
            <person name="Szponar B."/>
            <person name="Wojcik-Fatla A."/>
            <person name="Mackiewicz B."/>
            <person name="Farian E."/>
            <person name="Cholewa G."/>
            <person name="Cholewa A."/>
            <person name="Dutkiewicz J."/>
        </authorList>
    </citation>
    <scope>NUCLEOTIDE SEQUENCE [LARGE SCALE GENOMIC DNA]</scope>
    <source>
        <strain evidence="2 3">AB</strain>
    </source>
</reference>
<evidence type="ECO:0000313" key="2">
    <source>
        <dbReference type="EMBL" id="WOF24008.1"/>
    </source>
</evidence>
<dbReference type="Gene3D" id="3.30.420.40">
    <property type="match status" value="2"/>
</dbReference>
<evidence type="ECO:0000256" key="1">
    <source>
        <dbReference type="ARBA" id="ARBA00006479"/>
    </source>
</evidence>
<name>A0AA97FIR9_9MICO</name>
<evidence type="ECO:0000313" key="3">
    <source>
        <dbReference type="Proteomes" id="UP001305498"/>
    </source>
</evidence>
<dbReference type="EMBL" id="CP118157">
    <property type="protein sequence ID" value="WOF24008.1"/>
    <property type="molecule type" value="Genomic_DNA"/>
</dbReference>
<dbReference type="PANTHER" id="PTHR18964">
    <property type="entry name" value="ROK (REPRESSOR, ORF, KINASE) FAMILY"/>
    <property type="match status" value="1"/>
</dbReference>
<sequence length="376" mass="38971">MGASSALSRRARTGTRQLPEHARVHNRALVLTTLFHEGAMSRADLARETGLTRVTTSDLVAELVRDGLVLELGLRAPSGPGKPALLVDLDRTGLLVAGIDLSGADEYVGAVMDLTGAVRTRISSPRATGETSEEAQATVVSLARRLVEAPGGRLLGVGVASPGVVSADGVVLEAPNIGWNGVPLRELLERELGVVVSVGNDANAAALAEYTLGGGEPDLILVRIARGVGAGLLLRGELVAGRHEAAGEIGHVPVGSGGPECACGNRGCLEAWIAMPRLLEQLDGAPEPDAVLRDAGGRLGMALAPVVGALDVSDVVVAAPPELYDGVLLDAARDMLRERTLGRFRSRVRMRISEHNDDIVLRGALVMVLSTALGVS</sequence>
<protein>
    <submittedName>
        <fullName evidence="2">ROK family transcriptional regulator</fullName>
    </submittedName>
</protein>
<gene>
    <name evidence="2" type="ORF">N8K70_04835</name>
</gene>
<dbReference type="Gene3D" id="1.10.10.10">
    <property type="entry name" value="Winged helix-like DNA-binding domain superfamily/Winged helix DNA-binding domain"/>
    <property type="match status" value="1"/>
</dbReference>
<dbReference type="RefSeq" id="WP_317140481.1">
    <property type="nucleotide sequence ID" value="NZ_CP118157.1"/>
</dbReference>
<dbReference type="Proteomes" id="UP001305498">
    <property type="component" value="Chromosome"/>
</dbReference>
<dbReference type="SUPFAM" id="SSF46785">
    <property type="entry name" value="Winged helix' DNA-binding domain"/>
    <property type="match status" value="1"/>
</dbReference>
<dbReference type="PANTHER" id="PTHR18964:SF149">
    <property type="entry name" value="BIFUNCTIONAL UDP-N-ACETYLGLUCOSAMINE 2-EPIMERASE_N-ACETYLMANNOSAMINE KINASE"/>
    <property type="match status" value="1"/>
</dbReference>
<accession>A0AA97FIR9</accession>
<dbReference type="InterPro" id="IPR036388">
    <property type="entry name" value="WH-like_DNA-bd_sf"/>
</dbReference>
<dbReference type="InterPro" id="IPR049874">
    <property type="entry name" value="ROK_cs"/>
</dbReference>
<dbReference type="PROSITE" id="PS01125">
    <property type="entry name" value="ROK"/>
    <property type="match status" value="1"/>
</dbReference>
<keyword evidence="3" id="KW-1185">Reference proteome</keyword>
<dbReference type="KEGG" id="mbet:N8K70_04835"/>
<dbReference type="InterPro" id="IPR036390">
    <property type="entry name" value="WH_DNA-bd_sf"/>
</dbReference>
<dbReference type="InterPro" id="IPR043129">
    <property type="entry name" value="ATPase_NBD"/>
</dbReference>
<organism evidence="2 3">
    <name type="scientific">Microbacterium betulae</name>
    <dbReference type="NCBI Taxonomy" id="2981139"/>
    <lineage>
        <taxon>Bacteria</taxon>
        <taxon>Bacillati</taxon>
        <taxon>Actinomycetota</taxon>
        <taxon>Actinomycetes</taxon>
        <taxon>Micrococcales</taxon>
        <taxon>Microbacteriaceae</taxon>
        <taxon>Microbacterium</taxon>
    </lineage>
</organism>